<feature type="domain" description="FIMAH" evidence="2">
    <location>
        <begin position="668"/>
        <end position="739"/>
    </location>
</feature>
<name>A0ABV8H202_9BACI</name>
<keyword evidence="1" id="KW-0732">Signal</keyword>
<feature type="signal peptide" evidence="1">
    <location>
        <begin position="1"/>
        <end position="31"/>
    </location>
</feature>
<dbReference type="EMBL" id="JBHSAO010000011">
    <property type="protein sequence ID" value="MFC4025063.1"/>
    <property type="molecule type" value="Genomic_DNA"/>
</dbReference>
<evidence type="ECO:0000313" key="4">
    <source>
        <dbReference type="Proteomes" id="UP001595772"/>
    </source>
</evidence>
<dbReference type="Pfam" id="PF22888">
    <property type="entry name" value="FIMAH"/>
    <property type="match status" value="1"/>
</dbReference>
<feature type="chain" id="PRO_5046634492" evidence="1">
    <location>
        <begin position="32"/>
        <end position="746"/>
    </location>
</feature>
<gene>
    <name evidence="3" type="ORF">ACFOUV_14810</name>
</gene>
<evidence type="ECO:0000259" key="2">
    <source>
        <dbReference type="Pfam" id="PF22888"/>
    </source>
</evidence>
<sequence length="746" mass="81601">MKSKFKKLTLVFFTSLLVLSSLFTNIGSASAQVEKSFSEPENLGSPIESVAIYDSTYGKEDGRDVMYTTASGNPAIFQVIDLVSQEVLRTFPLEGSESSWTHITVPNGNVYIGGNGTLYEYSPETKEVTNLGGIGESVVYGLSYDEEGRVYFGSYPNAKAGRYDPHTGEMTDFGSVAPGQSYTRSTAYHDGYLYLGVGVDNHVAKLDLETGNYEQIDIPDGITPGSSIWQMDAAGKYIVAGIGGGSNALLFYDTETDEWSDTYYLNNKGLRLVQGQPGSNKVYFLQNNRLQEIDLETLEATDTGVVFGTFLRNTSWVEVPNDPELPGLSLVTVQFGGGVTFMNLETKKVKTTQYPIVGNPIPIQTLEKGPDSNLYMSGYPGGKASVYNPETGSTESFALGQAEGMAAIGDNMYFGVYPGASIFEWNTTEDVIAPKQIYKIPEQDRPFVMTPANEKLYIGTIPEYGHLGGSLTILDPDSVEDTVIHENVVNNHSIAGLAEKDGKLYGSTTVAGGLGIDPTETAAKIFVWDIENGEKIEEFVPEIPGATLQPKMISGMSLGPDGRLWSVADGTIFAMNPDTLEIVKSKNIYPEVTNRGMWRPVHIRWSEDGILYTTMAGKVTAIDPETLEYETLNTSPTELMTLGDDGNIYYSSQTNLMKIEVTDKVTLEKTQELIEQHTEDGTITHSLSKRLSNSITQAIHHRDDGRETQAAKHVKDALKHLEKAKESDITPDAYSEIKNLLSLVTL</sequence>
<dbReference type="InterPro" id="IPR054470">
    <property type="entry name" value="FIMAH_dom"/>
</dbReference>
<dbReference type="InterPro" id="IPR011047">
    <property type="entry name" value="Quinoprotein_ADH-like_sf"/>
</dbReference>
<dbReference type="SUPFAM" id="SSF63825">
    <property type="entry name" value="YWTD domain"/>
    <property type="match status" value="1"/>
</dbReference>
<keyword evidence="4" id="KW-1185">Reference proteome</keyword>
<organism evidence="3 4">
    <name type="scientific">Oceanobacillus longus</name>
    <dbReference type="NCBI Taxonomy" id="930120"/>
    <lineage>
        <taxon>Bacteria</taxon>
        <taxon>Bacillati</taxon>
        <taxon>Bacillota</taxon>
        <taxon>Bacilli</taxon>
        <taxon>Bacillales</taxon>
        <taxon>Bacillaceae</taxon>
        <taxon>Oceanobacillus</taxon>
    </lineage>
</organism>
<dbReference type="PANTHER" id="PTHR40274">
    <property type="entry name" value="VIRGINIAMYCIN B LYASE"/>
    <property type="match status" value="1"/>
</dbReference>
<dbReference type="SUPFAM" id="SSF50998">
    <property type="entry name" value="Quinoprotein alcohol dehydrogenase-like"/>
    <property type="match status" value="1"/>
</dbReference>
<evidence type="ECO:0000313" key="3">
    <source>
        <dbReference type="EMBL" id="MFC4025063.1"/>
    </source>
</evidence>
<dbReference type="InterPro" id="IPR015943">
    <property type="entry name" value="WD40/YVTN_repeat-like_dom_sf"/>
</dbReference>
<proteinExistence type="predicted"/>
<dbReference type="RefSeq" id="WP_379497558.1">
    <property type="nucleotide sequence ID" value="NZ_JBHSAO010000011.1"/>
</dbReference>
<evidence type="ECO:0000256" key="1">
    <source>
        <dbReference type="SAM" id="SignalP"/>
    </source>
</evidence>
<reference evidence="4" key="1">
    <citation type="journal article" date="2019" name="Int. J. Syst. Evol. Microbiol.">
        <title>The Global Catalogue of Microorganisms (GCM) 10K type strain sequencing project: providing services to taxonomists for standard genome sequencing and annotation.</title>
        <authorList>
            <consortium name="The Broad Institute Genomics Platform"/>
            <consortium name="The Broad Institute Genome Sequencing Center for Infectious Disease"/>
            <person name="Wu L."/>
            <person name="Ma J."/>
        </authorList>
    </citation>
    <scope>NUCLEOTIDE SEQUENCE [LARGE SCALE GENOMIC DNA]</scope>
    <source>
        <strain evidence="4">IBRC-M 10703</strain>
    </source>
</reference>
<comment type="caution">
    <text evidence="3">The sequence shown here is derived from an EMBL/GenBank/DDBJ whole genome shotgun (WGS) entry which is preliminary data.</text>
</comment>
<dbReference type="PANTHER" id="PTHR40274:SF3">
    <property type="entry name" value="VIRGINIAMYCIN B LYASE"/>
    <property type="match status" value="1"/>
</dbReference>
<dbReference type="InterPro" id="IPR051344">
    <property type="entry name" value="Vgb"/>
</dbReference>
<accession>A0ABV8H202</accession>
<protein>
    <submittedName>
        <fullName evidence="3">FIMAH domain-containing protein</fullName>
    </submittedName>
</protein>
<dbReference type="Gene3D" id="2.130.10.10">
    <property type="entry name" value="YVTN repeat-like/Quinoprotein amine dehydrogenase"/>
    <property type="match status" value="2"/>
</dbReference>
<dbReference type="Proteomes" id="UP001595772">
    <property type="component" value="Unassembled WGS sequence"/>
</dbReference>